<accession>A0AA97I6A6</accession>
<organism evidence="1 2">
    <name type="scientific">Microbacterium betulae</name>
    <dbReference type="NCBI Taxonomy" id="2981139"/>
    <lineage>
        <taxon>Bacteria</taxon>
        <taxon>Bacillati</taxon>
        <taxon>Actinomycetota</taxon>
        <taxon>Actinomycetes</taxon>
        <taxon>Micrococcales</taxon>
        <taxon>Microbacteriaceae</taxon>
        <taxon>Microbacterium</taxon>
    </lineage>
</organism>
<evidence type="ECO:0000313" key="1">
    <source>
        <dbReference type="EMBL" id="WOF24616.1"/>
    </source>
</evidence>
<keyword evidence="2" id="KW-1185">Reference proteome</keyword>
<gene>
    <name evidence="1" type="ORF">N8K70_08180</name>
</gene>
<dbReference type="GO" id="GO:0016705">
    <property type="term" value="F:oxidoreductase activity, acting on paired donors, with incorporation or reduction of molecular oxygen"/>
    <property type="evidence" value="ECO:0007669"/>
    <property type="project" value="InterPro"/>
</dbReference>
<protein>
    <submittedName>
        <fullName evidence="1">Uncharacterized protein</fullName>
    </submittedName>
</protein>
<evidence type="ECO:0000313" key="2">
    <source>
        <dbReference type="Proteomes" id="UP001305498"/>
    </source>
</evidence>
<name>A0AA97I6A6_9MICO</name>
<sequence length="128" mass="14263">MLSGIPHVVVIVILWRTCKDLGHDRPIPSAETTVRREWNDAERTRAKARATAVLAGTPDRVHAELTDLAETHGACEIMLTALASDPADRLASYRLLVEQFTRWGPGKDRSRSVLRADRRGTLGRRVRG</sequence>
<dbReference type="InterPro" id="IPR036661">
    <property type="entry name" value="Luciferase-like_sf"/>
</dbReference>
<dbReference type="KEGG" id="mbet:N8K70_08180"/>
<dbReference type="Gene3D" id="3.20.20.30">
    <property type="entry name" value="Luciferase-like domain"/>
    <property type="match status" value="1"/>
</dbReference>
<dbReference type="SUPFAM" id="SSF51679">
    <property type="entry name" value="Bacterial luciferase-like"/>
    <property type="match status" value="1"/>
</dbReference>
<dbReference type="AlphaFoldDB" id="A0AA97I6A6"/>
<dbReference type="EMBL" id="CP118157">
    <property type="protein sequence ID" value="WOF24616.1"/>
    <property type="molecule type" value="Genomic_DNA"/>
</dbReference>
<reference evidence="1 2" key="1">
    <citation type="submission" date="2023-02" db="EMBL/GenBank/DDBJ databases">
        <title>Microbacterium betulae sp. nov., isolated from birch wood.</title>
        <authorList>
            <person name="Pasciak M."/>
            <person name="Pawlik K.J."/>
            <person name="Martynowski D."/>
            <person name="Laczmanski L."/>
            <person name="Ciekot J."/>
            <person name="Szponar B."/>
            <person name="Wojcik-Fatla A."/>
            <person name="Mackiewicz B."/>
            <person name="Farian E."/>
            <person name="Cholewa G."/>
            <person name="Cholewa A."/>
            <person name="Dutkiewicz J."/>
        </authorList>
    </citation>
    <scope>NUCLEOTIDE SEQUENCE [LARGE SCALE GENOMIC DNA]</scope>
    <source>
        <strain evidence="1 2">AB</strain>
    </source>
</reference>
<proteinExistence type="predicted"/>
<dbReference type="RefSeq" id="WP_317141089.1">
    <property type="nucleotide sequence ID" value="NZ_CP118157.1"/>
</dbReference>
<dbReference type="Proteomes" id="UP001305498">
    <property type="component" value="Chromosome"/>
</dbReference>